<dbReference type="NCBIfam" id="TIGR00726">
    <property type="entry name" value="peptidoglycan editing factor PgeF"/>
    <property type="match status" value="1"/>
</dbReference>
<dbReference type="PANTHER" id="PTHR30616:SF2">
    <property type="entry name" value="PURINE NUCLEOSIDE PHOSPHORYLASE LACC1"/>
    <property type="match status" value="1"/>
</dbReference>
<dbReference type="GO" id="GO:0016787">
    <property type="term" value="F:hydrolase activity"/>
    <property type="evidence" value="ECO:0007669"/>
    <property type="project" value="UniProtKB-KW"/>
</dbReference>
<dbReference type="InterPro" id="IPR038371">
    <property type="entry name" value="Cu_polyphenol_OxRdtase_sf"/>
</dbReference>
<comment type="catalytic activity">
    <reaction evidence="8">
        <text>adenosine + phosphate = alpha-D-ribose 1-phosphate + adenine</text>
        <dbReference type="Rhea" id="RHEA:27642"/>
        <dbReference type="ChEBI" id="CHEBI:16335"/>
        <dbReference type="ChEBI" id="CHEBI:16708"/>
        <dbReference type="ChEBI" id="CHEBI:43474"/>
        <dbReference type="ChEBI" id="CHEBI:57720"/>
        <dbReference type="EC" id="2.4.2.1"/>
    </reaction>
    <physiologicalReaction direction="left-to-right" evidence="8">
        <dbReference type="Rhea" id="RHEA:27643"/>
    </physiologicalReaction>
</comment>
<organism evidence="12 13">
    <name type="scientific">Bryocella elongata</name>
    <dbReference type="NCBI Taxonomy" id="863522"/>
    <lineage>
        <taxon>Bacteria</taxon>
        <taxon>Pseudomonadati</taxon>
        <taxon>Acidobacteriota</taxon>
        <taxon>Terriglobia</taxon>
        <taxon>Terriglobales</taxon>
        <taxon>Acidobacteriaceae</taxon>
        <taxon>Bryocella</taxon>
    </lineage>
</organism>
<name>A0A1H6C8Y8_9BACT</name>
<keyword evidence="4" id="KW-0479">Metal-binding</keyword>
<accession>A0A1H6C8Y8</accession>
<dbReference type="GO" id="GO:0017061">
    <property type="term" value="F:S-methyl-5-thioadenosine phosphorylase activity"/>
    <property type="evidence" value="ECO:0007669"/>
    <property type="project" value="UniProtKB-EC"/>
</dbReference>
<dbReference type="Pfam" id="PF02578">
    <property type="entry name" value="Cu-oxidase_4"/>
    <property type="match status" value="1"/>
</dbReference>
<evidence type="ECO:0000313" key="12">
    <source>
        <dbReference type="EMBL" id="SEG69440.1"/>
    </source>
</evidence>
<evidence type="ECO:0000256" key="1">
    <source>
        <dbReference type="ARBA" id="ARBA00000553"/>
    </source>
</evidence>
<dbReference type="Proteomes" id="UP000236728">
    <property type="component" value="Unassembled WGS sequence"/>
</dbReference>
<dbReference type="GO" id="GO:0005507">
    <property type="term" value="F:copper ion binding"/>
    <property type="evidence" value="ECO:0007669"/>
    <property type="project" value="TreeGrafter"/>
</dbReference>
<evidence type="ECO:0000256" key="10">
    <source>
        <dbReference type="RuleBase" id="RU361274"/>
    </source>
</evidence>
<keyword evidence="3" id="KW-0808">Transferase</keyword>
<dbReference type="OrthoDB" id="4279at2"/>
<dbReference type="EMBL" id="FNVA01000009">
    <property type="protein sequence ID" value="SEG69440.1"/>
    <property type="molecule type" value="Genomic_DNA"/>
</dbReference>
<evidence type="ECO:0000256" key="9">
    <source>
        <dbReference type="ARBA" id="ARBA00049893"/>
    </source>
</evidence>
<dbReference type="InterPro" id="IPR011324">
    <property type="entry name" value="Cytotoxic_necrot_fac-like_cat"/>
</dbReference>
<keyword evidence="13" id="KW-1185">Reference proteome</keyword>
<dbReference type="CDD" id="cd16833">
    <property type="entry name" value="YfiH"/>
    <property type="match status" value="1"/>
</dbReference>
<dbReference type="InterPro" id="IPR003730">
    <property type="entry name" value="Cu_polyphenol_OxRdtase"/>
</dbReference>
<dbReference type="AlphaFoldDB" id="A0A1H6C8Y8"/>
<dbReference type="Gene3D" id="3.60.140.10">
    <property type="entry name" value="CNF1/YfiH-like putative cysteine hydrolases"/>
    <property type="match status" value="1"/>
</dbReference>
<evidence type="ECO:0000256" key="6">
    <source>
        <dbReference type="ARBA" id="ARBA00022833"/>
    </source>
</evidence>
<evidence type="ECO:0000256" key="3">
    <source>
        <dbReference type="ARBA" id="ARBA00022679"/>
    </source>
</evidence>
<comment type="catalytic activity">
    <reaction evidence="7">
        <text>adenosine + H2O + H(+) = inosine + NH4(+)</text>
        <dbReference type="Rhea" id="RHEA:24408"/>
        <dbReference type="ChEBI" id="CHEBI:15377"/>
        <dbReference type="ChEBI" id="CHEBI:15378"/>
        <dbReference type="ChEBI" id="CHEBI:16335"/>
        <dbReference type="ChEBI" id="CHEBI:17596"/>
        <dbReference type="ChEBI" id="CHEBI:28938"/>
        <dbReference type="EC" id="3.5.4.4"/>
    </reaction>
    <physiologicalReaction direction="left-to-right" evidence="7">
        <dbReference type="Rhea" id="RHEA:24409"/>
    </physiologicalReaction>
</comment>
<feature type="compositionally biased region" description="Low complexity" evidence="11">
    <location>
        <begin position="50"/>
        <end position="67"/>
    </location>
</feature>
<dbReference type="PANTHER" id="PTHR30616">
    <property type="entry name" value="UNCHARACTERIZED PROTEIN YFIH"/>
    <property type="match status" value="1"/>
</dbReference>
<evidence type="ECO:0000256" key="4">
    <source>
        <dbReference type="ARBA" id="ARBA00022723"/>
    </source>
</evidence>
<evidence type="ECO:0000256" key="7">
    <source>
        <dbReference type="ARBA" id="ARBA00047989"/>
    </source>
</evidence>
<comment type="similarity">
    <text evidence="2 10">Belongs to the purine nucleoside phosphorylase YfiH/LACC1 family.</text>
</comment>
<feature type="compositionally biased region" description="Basic and acidic residues" evidence="11">
    <location>
        <begin position="14"/>
        <end position="23"/>
    </location>
</feature>
<dbReference type="SUPFAM" id="SSF64438">
    <property type="entry name" value="CNF1/YfiH-like putative cysteine hydrolases"/>
    <property type="match status" value="1"/>
</dbReference>
<evidence type="ECO:0000256" key="11">
    <source>
        <dbReference type="SAM" id="MobiDB-lite"/>
    </source>
</evidence>
<proteinExistence type="inferred from homology"/>
<evidence type="ECO:0000256" key="2">
    <source>
        <dbReference type="ARBA" id="ARBA00007353"/>
    </source>
</evidence>
<gene>
    <name evidence="12" type="ORF">SAMN05421819_4348</name>
</gene>
<feature type="region of interest" description="Disordered" evidence="11">
    <location>
        <begin position="1"/>
        <end position="70"/>
    </location>
</feature>
<evidence type="ECO:0000256" key="8">
    <source>
        <dbReference type="ARBA" id="ARBA00048968"/>
    </source>
</evidence>
<keyword evidence="6" id="KW-0862">Zinc</keyword>
<protein>
    <recommendedName>
        <fullName evidence="10">Purine nucleoside phosphorylase</fullName>
    </recommendedName>
</protein>
<sequence>MAGSSSPKNTASGKEIRAVDLRFADAGLTPGRASRSKGSKNRRPGTLARSLPEPRTTTPEEPNSSTPGVLRVPAFDAIPWLHAGFSTRENGLSTVYAEGPDAPGELNLGWTSEDPEANVAANRERLTGWVAGGAHMQLVTMRQFHSGMVRVIEPGQAPLVTPNGRAVVRADALMTNVPGMLLGVQTADCVPVMIVDPKRRAVAVFHAGWRGTLARIVERGIGTMTLRYGSKPRDLVAAIGPAIGACCFAVGEEVRQQFESQFSYGAELFYEVSDADPIRLKYPMLFLTARAPGHSGVGPELHMDLFEANRRQLLDAGLKKRNITVTGECSGCTRLASGARKYFSHRMEKGFTGRMMSVIGVQTVDSRR</sequence>
<evidence type="ECO:0000256" key="5">
    <source>
        <dbReference type="ARBA" id="ARBA00022801"/>
    </source>
</evidence>
<reference evidence="12 13" key="1">
    <citation type="submission" date="2016-10" db="EMBL/GenBank/DDBJ databases">
        <authorList>
            <person name="de Groot N.N."/>
        </authorList>
    </citation>
    <scope>NUCLEOTIDE SEQUENCE [LARGE SCALE GENOMIC DNA]</scope>
    <source>
        <strain evidence="12 13">DSM 22489</strain>
    </source>
</reference>
<feature type="compositionally biased region" description="Polar residues" evidence="11">
    <location>
        <begin position="1"/>
        <end position="12"/>
    </location>
</feature>
<feature type="compositionally biased region" description="Basic residues" evidence="11">
    <location>
        <begin position="34"/>
        <end position="43"/>
    </location>
</feature>
<evidence type="ECO:0000313" key="13">
    <source>
        <dbReference type="Proteomes" id="UP000236728"/>
    </source>
</evidence>
<keyword evidence="5" id="KW-0378">Hydrolase</keyword>
<comment type="catalytic activity">
    <reaction evidence="9">
        <text>S-methyl-5'-thioadenosine + phosphate = 5-(methylsulfanyl)-alpha-D-ribose 1-phosphate + adenine</text>
        <dbReference type="Rhea" id="RHEA:11852"/>
        <dbReference type="ChEBI" id="CHEBI:16708"/>
        <dbReference type="ChEBI" id="CHEBI:17509"/>
        <dbReference type="ChEBI" id="CHEBI:43474"/>
        <dbReference type="ChEBI" id="CHEBI:58533"/>
        <dbReference type="EC" id="2.4.2.28"/>
    </reaction>
    <physiologicalReaction direction="left-to-right" evidence="9">
        <dbReference type="Rhea" id="RHEA:11853"/>
    </physiologicalReaction>
</comment>
<comment type="catalytic activity">
    <reaction evidence="1">
        <text>inosine + phosphate = alpha-D-ribose 1-phosphate + hypoxanthine</text>
        <dbReference type="Rhea" id="RHEA:27646"/>
        <dbReference type="ChEBI" id="CHEBI:17368"/>
        <dbReference type="ChEBI" id="CHEBI:17596"/>
        <dbReference type="ChEBI" id="CHEBI:43474"/>
        <dbReference type="ChEBI" id="CHEBI:57720"/>
        <dbReference type="EC" id="2.4.2.1"/>
    </reaction>
    <physiologicalReaction direction="left-to-right" evidence="1">
        <dbReference type="Rhea" id="RHEA:27647"/>
    </physiologicalReaction>
</comment>